<reference evidence="1" key="2">
    <citation type="journal article" date="2015" name="Data Brief">
        <title>Shoot transcriptome of the giant reed, Arundo donax.</title>
        <authorList>
            <person name="Barrero R.A."/>
            <person name="Guerrero F.D."/>
            <person name="Moolhuijzen P."/>
            <person name="Goolsby J.A."/>
            <person name="Tidwell J."/>
            <person name="Bellgard S.E."/>
            <person name="Bellgard M.I."/>
        </authorList>
    </citation>
    <scope>NUCLEOTIDE SEQUENCE</scope>
    <source>
        <tissue evidence="1">Shoot tissue taken approximately 20 cm above the soil surface</tissue>
    </source>
</reference>
<dbReference type="EMBL" id="GBRH01268579">
    <property type="protein sequence ID" value="JAD29316.1"/>
    <property type="molecule type" value="Transcribed_RNA"/>
</dbReference>
<dbReference type="AlphaFoldDB" id="A0A0A8YS92"/>
<organism evidence="1">
    <name type="scientific">Arundo donax</name>
    <name type="common">Giant reed</name>
    <name type="synonym">Donax arundinaceus</name>
    <dbReference type="NCBI Taxonomy" id="35708"/>
    <lineage>
        <taxon>Eukaryota</taxon>
        <taxon>Viridiplantae</taxon>
        <taxon>Streptophyta</taxon>
        <taxon>Embryophyta</taxon>
        <taxon>Tracheophyta</taxon>
        <taxon>Spermatophyta</taxon>
        <taxon>Magnoliopsida</taxon>
        <taxon>Liliopsida</taxon>
        <taxon>Poales</taxon>
        <taxon>Poaceae</taxon>
        <taxon>PACMAD clade</taxon>
        <taxon>Arundinoideae</taxon>
        <taxon>Arundineae</taxon>
        <taxon>Arundo</taxon>
    </lineage>
</organism>
<evidence type="ECO:0000313" key="1">
    <source>
        <dbReference type="EMBL" id="JAD29316.1"/>
    </source>
</evidence>
<proteinExistence type="predicted"/>
<name>A0A0A8YS92_ARUDO</name>
<protein>
    <submittedName>
        <fullName evidence="1">Uncharacterized protein</fullName>
    </submittedName>
</protein>
<sequence length="42" mass="4928">MEVEYFQLVACIMVRFHVGFVETNDNCTTDIRWVLTTQENSS</sequence>
<reference evidence="1" key="1">
    <citation type="submission" date="2014-09" db="EMBL/GenBank/DDBJ databases">
        <authorList>
            <person name="Magalhaes I.L.F."/>
            <person name="Oliveira U."/>
            <person name="Santos F.R."/>
            <person name="Vidigal T.H.D.A."/>
            <person name="Brescovit A.D."/>
            <person name="Santos A.J."/>
        </authorList>
    </citation>
    <scope>NUCLEOTIDE SEQUENCE</scope>
    <source>
        <tissue evidence="1">Shoot tissue taken approximately 20 cm above the soil surface</tissue>
    </source>
</reference>
<accession>A0A0A8YS92</accession>